<dbReference type="Pfam" id="PF00392">
    <property type="entry name" value="GntR"/>
    <property type="match status" value="1"/>
</dbReference>
<dbReference type="InterPro" id="IPR036390">
    <property type="entry name" value="WH_DNA-bd_sf"/>
</dbReference>
<accession>A0A2Y9AFS2</accession>
<dbReference type="PANTHER" id="PTHR38445">
    <property type="entry name" value="HTH-TYPE TRANSCRIPTIONAL REPRESSOR YTRA"/>
    <property type="match status" value="1"/>
</dbReference>
<evidence type="ECO:0000313" key="6">
    <source>
        <dbReference type="Proteomes" id="UP000250222"/>
    </source>
</evidence>
<dbReference type="PROSITE" id="PS50949">
    <property type="entry name" value="HTH_GNTR"/>
    <property type="match status" value="1"/>
</dbReference>
<dbReference type="RefSeq" id="WP_110852793.1">
    <property type="nucleotide sequence ID" value="NZ_QKLZ01000008.1"/>
</dbReference>
<keyword evidence="2" id="KW-0238">DNA-binding</keyword>
<dbReference type="Gene3D" id="1.10.10.10">
    <property type="entry name" value="Winged helix-like DNA-binding domain superfamily/Winged helix DNA-binding domain"/>
    <property type="match status" value="1"/>
</dbReference>
<dbReference type="Proteomes" id="UP000250222">
    <property type="component" value="Unassembled WGS sequence"/>
</dbReference>
<reference evidence="5 6" key="1">
    <citation type="submission" date="2016-10" db="EMBL/GenBank/DDBJ databases">
        <authorList>
            <person name="Cai Z."/>
        </authorList>
    </citation>
    <scope>NUCLEOTIDE SEQUENCE [LARGE SCALE GENOMIC DNA]</scope>
    <source>
        <strain evidence="5 6">CGMCC 1.10826</strain>
    </source>
</reference>
<evidence type="ECO:0000256" key="3">
    <source>
        <dbReference type="ARBA" id="ARBA00023163"/>
    </source>
</evidence>
<proteinExistence type="predicted"/>
<evidence type="ECO:0000256" key="2">
    <source>
        <dbReference type="ARBA" id="ARBA00023125"/>
    </source>
</evidence>
<dbReference type="SMART" id="SM00345">
    <property type="entry name" value="HTH_GNTR"/>
    <property type="match status" value="1"/>
</dbReference>
<dbReference type="InterPro" id="IPR036388">
    <property type="entry name" value="WH-like_DNA-bd_sf"/>
</dbReference>
<dbReference type="InterPro" id="IPR000524">
    <property type="entry name" value="Tscrpt_reg_HTH_GntR"/>
</dbReference>
<dbReference type="GO" id="GO:0003677">
    <property type="term" value="F:DNA binding"/>
    <property type="evidence" value="ECO:0007669"/>
    <property type="project" value="UniProtKB-KW"/>
</dbReference>
<evidence type="ECO:0000313" key="5">
    <source>
        <dbReference type="EMBL" id="SSA43314.1"/>
    </source>
</evidence>
<dbReference type="GO" id="GO:0003700">
    <property type="term" value="F:DNA-binding transcription factor activity"/>
    <property type="evidence" value="ECO:0007669"/>
    <property type="project" value="InterPro"/>
</dbReference>
<name>A0A2Y9AFS2_9MICO</name>
<keyword evidence="6" id="KW-1185">Reference proteome</keyword>
<gene>
    <name evidence="5" type="ORF">SAMN05216184_10878</name>
</gene>
<dbReference type="CDD" id="cd07377">
    <property type="entry name" value="WHTH_GntR"/>
    <property type="match status" value="1"/>
</dbReference>
<dbReference type="EMBL" id="UETB01000008">
    <property type="protein sequence ID" value="SSA43314.1"/>
    <property type="molecule type" value="Genomic_DNA"/>
</dbReference>
<feature type="domain" description="HTH gntR-type" evidence="4">
    <location>
        <begin position="11"/>
        <end position="79"/>
    </location>
</feature>
<sequence length="123" mass="12927">MTLRLDAASPEPPFAQLRAQLTAQIGDGTLRPGDRLPTVRALADELGIAPNTVARAYRELEDDGLLVGRGRAGTFVTDPETSRGSSDDHAAAERAAAAYAEAVHALGLDPREALTVVRRALGV</sequence>
<dbReference type="OrthoDB" id="4307011at2"/>
<dbReference type="AlphaFoldDB" id="A0A2Y9AFS2"/>
<keyword evidence="1" id="KW-0805">Transcription regulation</keyword>
<keyword evidence="3" id="KW-0804">Transcription</keyword>
<evidence type="ECO:0000259" key="4">
    <source>
        <dbReference type="PROSITE" id="PS50949"/>
    </source>
</evidence>
<protein>
    <submittedName>
        <fullName evidence="5">Transcriptional regulator, GntR family</fullName>
    </submittedName>
</protein>
<dbReference type="SUPFAM" id="SSF46785">
    <property type="entry name" value="Winged helix' DNA-binding domain"/>
    <property type="match status" value="1"/>
</dbReference>
<evidence type="ECO:0000256" key="1">
    <source>
        <dbReference type="ARBA" id="ARBA00023015"/>
    </source>
</evidence>
<dbReference type="PANTHER" id="PTHR38445:SF9">
    <property type="entry name" value="HTH-TYPE TRANSCRIPTIONAL REPRESSOR YTRA"/>
    <property type="match status" value="1"/>
</dbReference>
<organism evidence="5 6">
    <name type="scientific">Georgenia satyanarayanai</name>
    <dbReference type="NCBI Taxonomy" id="860221"/>
    <lineage>
        <taxon>Bacteria</taxon>
        <taxon>Bacillati</taxon>
        <taxon>Actinomycetota</taxon>
        <taxon>Actinomycetes</taxon>
        <taxon>Micrococcales</taxon>
        <taxon>Bogoriellaceae</taxon>
        <taxon>Georgenia</taxon>
    </lineage>
</organism>